<dbReference type="PANTHER" id="PTHR32196:SF72">
    <property type="entry name" value="RIBOSE IMPORT PERMEASE PROTEIN RBSC"/>
    <property type="match status" value="1"/>
</dbReference>
<organism evidence="7 8">
    <name type="scientific">Mesorhizobium prunaredense</name>
    <dbReference type="NCBI Taxonomy" id="1631249"/>
    <lineage>
        <taxon>Bacteria</taxon>
        <taxon>Pseudomonadati</taxon>
        <taxon>Pseudomonadota</taxon>
        <taxon>Alphaproteobacteria</taxon>
        <taxon>Hyphomicrobiales</taxon>
        <taxon>Phyllobacteriaceae</taxon>
        <taxon>Mesorhizobium</taxon>
    </lineage>
</organism>
<dbReference type="CDD" id="cd06579">
    <property type="entry name" value="TM_PBP1_transp_AraH_like"/>
    <property type="match status" value="1"/>
</dbReference>
<keyword evidence="5 6" id="KW-0472">Membrane</keyword>
<dbReference type="AlphaFoldDB" id="A0A1R3VBF6"/>
<keyword evidence="4 6" id="KW-1133">Transmembrane helix</keyword>
<dbReference type="RefSeq" id="WP_143744636.1">
    <property type="nucleotide sequence ID" value="NZ_FTPD01000026.1"/>
</dbReference>
<name>A0A1R3VBF6_9HYPH</name>
<evidence type="ECO:0000256" key="6">
    <source>
        <dbReference type="SAM" id="Phobius"/>
    </source>
</evidence>
<feature type="transmembrane region" description="Helical" evidence="6">
    <location>
        <begin position="224"/>
        <end position="244"/>
    </location>
</feature>
<feature type="transmembrane region" description="Helical" evidence="6">
    <location>
        <begin position="172"/>
        <end position="195"/>
    </location>
</feature>
<feature type="transmembrane region" description="Helical" evidence="6">
    <location>
        <begin position="106"/>
        <end position="129"/>
    </location>
</feature>
<comment type="subcellular location">
    <subcellularLocation>
        <location evidence="1">Cell membrane</location>
        <topology evidence="1">Multi-pass membrane protein</topology>
    </subcellularLocation>
</comment>
<dbReference type="PANTHER" id="PTHR32196">
    <property type="entry name" value="ABC TRANSPORTER PERMEASE PROTEIN YPHD-RELATED-RELATED"/>
    <property type="match status" value="1"/>
</dbReference>
<evidence type="ECO:0000256" key="2">
    <source>
        <dbReference type="ARBA" id="ARBA00022475"/>
    </source>
</evidence>
<feature type="transmembrane region" description="Helical" evidence="6">
    <location>
        <begin position="56"/>
        <end position="75"/>
    </location>
</feature>
<protein>
    <submittedName>
        <fullName evidence="7">D-ribose transporter subunit membrane component of ABC superfamily</fullName>
    </submittedName>
</protein>
<dbReference type="EMBL" id="FTPD01000026">
    <property type="protein sequence ID" value="SIT57266.1"/>
    <property type="molecule type" value="Genomic_DNA"/>
</dbReference>
<feature type="transmembrane region" description="Helical" evidence="6">
    <location>
        <begin position="26"/>
        <end position="44"/>
    </location>
</feature>
<evidence type="ECO:0000256" key="3">
    <source>
        <dbReference type="ARBA" id="ARBA00022692"/>
    </source>
</evidence>
<reference evidence="8" key="1">
    <citation type="submission" date="2017-01" db="EMBL/GenBank/DDBJ databases">
        <authorList>
            <person name="Brunel B."/>
        </authorList>
    </citation>
    <scope>NUCLEOTIDE SEQUENCE [LARGE SCALE GENOMIC DNA]</scope>
</reference>
<dbReference type="GO" id="GO:0022857">
    <property type="term" value="F:transmembrane transporter activity"/>
    <property type="evidence" value="ECO:0007669"/>
    <property type="project" value="InterPro"/>
</dbReference>
<evidence type="ECO:0000256" key="5">
    <source>
        <dbReference type="ARBA" id="ARBA00023136"/>
    </source>
</evidence>
<evidence type="ECO:0000313" key="8">
    <source>
        <dbReference type="Proteomes" id="UP000188388"/>
    </source>
</evidence>
<dbReference type="InterPro" id="IPR001851">
    <property type="entry name" value="ABC_transp_permease"/>
</dbReference>
<dbReference type="Pfam" id="PF02653">
    <property type="entry name" value="BPD_transp_2"/>
    <property type="match status" value="1"/>
</dbReference>
<accession>A0A1R3VBF6</accession>
<keyword evidence="8" id="KW-1185">Reference proteome</keyword>
<proteinExistence type="predicted"/>
<dbReference type="STRING" id="1631249.BQ8794_320088"/>
<feature type="transmembrane region" description="Helical" evidence="6">
    <location>
        <begin position="281"/>
        <end position="302"/>
    </location>
</feature>
<keyword evidence="2" id="KW-1003">Cell membrane</keyword>
<sequence length="330" mass="33883">MEITARDVAPGSVAGISRRMRSWAQGIGLLWVLLILCGVAIYLSPSFLQTGNLLNVGRQVALFGIVSVGMTFVILTRGIDLSVGSIVGVTSVSAAMMLAAGVSIPIVVLAALAIGVLFGIFNGVGVVVLGMPPFIMTLGTLVMGRGIAMTIADGQPKSLGSAADGFHFLGGGFLLGIPVPIWIFVAIVAVAYFVLRHTAFGRQVYAVGSNAEAARLAGINVPRVLMSVYVISGLLSSLTALIFVSRLTVGEPTAGTNLELEAISIVVIGGTSLFGGEGGVVGTVIGAAIIALMANILNLLGISPFTQQIVKGAIILAAVGFEVMRHRKGR</sequence>
<dbReference type="GO" id="GO:0005886">
    <property type="term" value="C:plasma membrane"/>
    <property type="evidence" value="ECO:0007669"/>
    <property type="project" value="UniProtKB-SubCell"/>
</dbReference>
<gene>
    <name evidence="7" type="primary">rbsC</name>
    <name evidence="7" type="ORF">BQ8794_320088</name>
</gene>
<evidence type="ECO:0000256" key="1">
    <source>
        <dbReference type="ARBA" id="ARBA00004651"/>
    </source>
</evidence>
<dbReference type="Proteomes" id="UP000188388">
    <property type="component" value="Unassembled WGS sequence"/>
</dbReference>
<evidence type="ECO:0000313" key="7">
    <source>
        <dbReference type="EMBL" id="SIT57266.1"/>
    </source>
</evidence>
<keyword evidence="3 6" id="KW-0812">Transmembrane</keyword>
<evidence type="ECO:0000256" key="4">
    <source>
        <dbReference type="ARBA" id="ARBA00022989"/>
    </source>
</evidence>
<feature type="transmembrane region" description="Helical" evidence="6">
    <location>
        <begin position="134"/>
        <end position="152"/>
    </location>
</feature>